<dbReference type="InterPro" id="IPR021307">
    <property type="entry name" value="DUF2884"/>
</dbReference>
<dbReference type="AlphaFoldDB" id="A0A7Y0DSA3"/>
<feature type="coiled-coil region" evidence="1">
    <location>
        <begin position="200"/>
        <end position="235"/>
    </location>
</feature>
<keyword evidence="1" id="KW-0175">Coiled coil</keyword>
<dbReference type="Proteomes" id="UP000570493">
    <property type="component" value="Unassembled WGS sequence"/>
</dbReference>
<feature type="chain" id="PRO_5030529433" evidence="2">
    <location>
        <begin position="19"/>
        <end position="265"/>
    </location>
</feature>
<sequence>MKKLLLIGSLFIATGTMAHTDNETNISFSGDSCDVEFKNDVRIKPNELEIFTADNNTMSFVEQGELKINGQTVALNSQQRQAITAYSNSLRSQLPEVADIALEGVQIAGVAIEEVANAFNIEGLDSINELMADIKVEVENTFYQQGTFVMGQQSFNQFGENFENQFDEQVESAVQAAMMQSMGSILMAVGSELMGSGGDMQAFEQRMENMGAEIKAKVEQQANQLEKRADALCGNFSTIAEQEQQLVKLVPELKDYQLFSYKKNN</sequence>
<gene>
    <name evidence="3" type="ORF">HHO47_07405</name>
</gene>
<comment type="caution">
    <text evidence="3">The sequence shown here is derived from an EMBL/GenBank/DDBJ whole genome shotgun (WGS) entry which is preliminary data.</text>
</comment>
<dbReference type="EMBL" id="JABBMT010000008">
    <property type="protein sequence ID" value="NMM40664.1"/>
    <property type="molecule type" value="Genomic_DNA"/>
</dbReference>
<dbReference type="RefSeq" id="WP_169019720.1">
    <property type="nucleotide sequence ID" value="NZ_JABBMT010000008.1"/>
</dbReference>
<proteinExistence type="predicted"/>
<name>A0A7Y0DSA3_9GAMM</name>
<evidence type="ECO:0000313" key="3">
    <source>
        <dbReference type="EMBL" id="NMM40664.1"/>
    </source>
</evidence>
<dbReference type="Pfam" id="PF11101">
    <property type="entry name" value="DUF2884"/>
    <property type="match status" value="1"/>
</dbReference>
<evidence type="ECO:0000256" key="1">
    <source>
        <dbReference type="SAM" id="Coils"/>
    </source>
</evidence>
<evidence type="ECO:0000313" key="4">
    <source>
        <dbReference type="Proteomes" id="UP000570493"/>
    </source>
</evidence>
<keyword evidence="4" id="KW-1185">Reference proteome</keyword>
<feature type="signal peptide" evidence="2">
    <location>
        <begin position="1"/>
        <end position="18"/>
    </location>
</feature>
<accession>A0A7Y0DSA3</accession>
<evidence type="ECO:0000256" key="2">
    <source>
        <dbReference type="SAM" id="SignalP"/>
    </source>
</evidence>
<reference evidence="3" key="1">
    <citation type="submission" date="2020-04" db="EMBL/GenBank/DDBJ databases">
        <title>Genome Sequencing for Pseudoaltermonas arctica.</title>
        <authorList>
            <person name="Elkins N.S."/>
        </authorList>
    </citation>
    <scope>NUCLEOTIDE SEQUENCE [LARGE SCALE GENOMIC DNA]</scope>
    <source>
        <strain evidence="3">NEC-BIFX-2020_0012</strain>
    </source>
</reference>
<protein>
    <submittedName>
        <fullName evidence="3">YggN family protein</fullName>
    </submittedName>
</protein>
<keyword evidence="2" id="KW-0732">Signal</keyword>
<organism evidence="3 4">
    <name type="scientific">Pseudoalteromonas arctica</name>
    <dbReference type="NCBI Taxonomy" id="394751"/>
    <lineage>
        <taxon>Bacteria</taxon>
        <taxon>Pseudomonadati</taxon>
        <taxon>Pseudomonadota</taxon>
        <taxon>Gammaproteobacteria</taxon>
        <taxon>Alteromonadales</taxon>
        <taxon>Pseudoalteromonadaceae</taxon>
        <taxon>Pseudoalteromonas</taxon>
    </lineage>
</organism>